<feature type="transmembrane region" description="Helical" evidence="6">
    <location>
        <begin position="257"/>
        <end position="274"/>
    </location>
</feature>
<dbReference type="Proteomes" id="UP000694044">
    <property type="component" value="Unassembled WGS sequence"/>
</dbReference>
<dbReference type="EMBL" id="JAGDFM010000611">
    <property type="protein sequence ID" value="KAG7376867.1"/>
    <property type="molecule type" value="Genomic_DNA"/>
</dbReference>
<evidence type="ECO:0000256" key="3">
    <source>
        <dbReference type="ARBA" id="ARBA00022989"/>
    </source>
</evidence>
<dbReference type="PANTHER" id="PTHR21324:SF2">
    <property type="entry name" value="EG:22E5.9 PROTEIN"/>
    <property type="match status" value="1"/>
</dbReference>
<feature type="transmembrane region" description="Helical" evidence="6">
    <location>
        <begin position="330"/>
        <end position="353"/>
    </location>
</feature>
<comment type="caution">
    <text evidence="8">The sequence shown here is derived from an EMBL/GenBank/DDBJ whole genome shotgun (WGS) entry which is preliminary data.</text>
</comment>
<protein>
    <recommendedName>
        <fullName evidence="7">CWH43-like N-terminal domain-containing protein</fullName>
    </recommendedName>
</protein>
<accession>A0A8T1V6F3</accession>
<dbReference type="AlphaFoldDB" id="A0A8T1V6F3"/>
<feature type="transmembrane region" description="Helical" evidence="6">
    <location>
        <begin position="134"/>
        <end position="159"/>
    </location>
</feature>
<keyword evidence="9" id="KW-1185">Reference proteome</keyword>
<keyword evidence="4 6" id="KW-0472">Membrane</keyword>
<feature type="domain" description="CWH43-like N-terminal" evidence="7">
    <location>
        <begin position="134"/>
        <end position="387"/>
    </location>
</feature>
<dbReference type="InterPro" id="IPR050911">
    <property type="entry name" value="DRAM/TMEM150_Autophagy_Mod"/>
</dbReference>
<evidence type="ECO:0000256" key="5">
    <source>
        <dbReference type="SAM" id="MobiDB-lite"/>
    </source>
</evidence>
<keyword evidence="3 6" id="KW-1133">Transmembrane helix</keyword>
<dbReference type="GO" id="GO:0012505">
    <property type="term" value="C:endomembrane system"/>
    <property type="evidence" value="ECO:0007669"/>
    <property type="project" value="UniProtKB-SubCell"/>
</dbReference>
<evidence type="ECO:0000313" key="8">
    <source>
        <dbReference type="EMBL" id="KAG7376867.1"/>
    </source>
</evidence>
<evidence type="ECO:0000256" key="2">
    <source>
        <dbReference type="ARBA" id="ARBA00022692"/>
    </source>
</evidence>
<keyword evidence="2 6" id="KW-0812">Transmembrane</keyword>
<feature type="transmembrane region" description="Helical" evidence="6">
    <location>
        <begin position="365"/>
        <end position="384"/>
    </location>
</feature>
<dbReference type="PANTHER" id="PTHR21324">
    <property type="entry name" value="FASTING-INDUCIBLE INTEGRAL MEMBRANE PROTEIN TM6P1-RELATED"/>
    <property type="match status" value="1"/>
</dbReference>
<feature type="transmembrane region" description="Helical" evidence="6">
    <location>
        <begin position="179"/>
        <end position="203"/>
    </location>
</feature>
<evidence type="ECO:0000259" key="7">
    <source>
        <dbReference type="Pfam" id="PF10277"/>
    </source>
</evidence>
<dbReference type="OrthoDB" id="125769at2759"/>
<comment type="subcellular location">
    <subcellularLocation>
        <location evidence="1">Endomembrane system</location>
        <topology evidence="1">Multi-pass membrane protein</topology>
    </subcellularLocation>
</comment>
<dbReference type="Pfam" id="PF10277">
    <property type="entry name" value="Frag1"/>
    <property type="match status" value="1"/>
</dbReference>
<evidence type="ECO:0000313" key="9">
    <source>
        <dbReference type="Proteomes" id="UP000694044"/>
    </source>
</evidence>
<dbReference type="InterPro" id="IPR019402">
    <property type="entry name" value="CWH43_N"/>
</dbReference>
<sequence>MAEVRPIPFQHRTPDEQLRNPLRPDLTWHRKLADSDDDDDADAESSIASNSDSNVSSSSSEASSEASSSSASSVHESDSDADPDSEQEEEDAGGRYSSDDDALRPPESTFAAQTLTAGLLDALGDMARTDNLGYIAWLVPITGICTMLGTELLACANHFTCSENFPTLSYAATFKPEGYVFTGGMCLTAVFVFASVVLFFWYVRLRTRPQREVEEDTASRAKQLAAGYACLVFGVMSAISLFGLAVMDMRTHHEAHINFTIAFFISAWVMLIAVQTARKSLLHEDEGAADDGKASAGASLLVVLRRRSFWLSLRRWRRLDFHTAYTLARLLLNTGLASTFLFGLFFLCANGMWPNPLGFTAVQEAFFEALAIVCQLLFMGTFSCELARLARLVEHSDYAELERSE</sequence>
<feature type="region of interest" description="Disordered" evidence="5">
    <location>
        <begin position="1"/>
        <end position="106"/>
    </location>
</feature>
<feature type="transmembrane region" description="Helical" evidence="6">
    <location>
        <begin position="224"/>
        <end position="245"/>
    </location>
</feature>
<reference evidence="8" key="1">
    <citation type="submission" date="2021-02" db="EMBL/GenBank/DDBJ databases">
        <authorList>
            <person name="Palmer J.M."/>
        </authorList>
    </citation>
    <scope>NUCLEOTIDE SEQUENCE</scope>
    <source>
        <strain evidence="8">SCRP734</strain>
    </source>
</reference>
<feature type="compositionally biased region" description="Low complexity" evidence="5">
    <location>
        <begin position="44"/>
        <end position="74"/>
    </location>
</feature>
<organism evidence="8 9">
    <name type="scientific">Phytophthora pseudosyringae</name>
    <dbReference type="NCBI Taxonomy" id="221518"/>
    <lineage>
        <taxon>Eukaryota</taxon>
        <taxon>Sar</taxon>
        <taxon>Stramenopiles</taxon>
        <taxon>Oomycota</taxon>
        <taxon>Peronosporomycetes</taxon>
        <taxon>Peronosporales</taxon>
        <taxon>Peronosporaceae</taxon>
        <taxon>Phytophthora</taxon>
    </lineage>
</organism>
<proteinExistence type="predicted"/>
<evidence type="ECO:0000256" key="6">
    <source>
        <dbReference type="SAM" id="Phobius"/>
    </source>
</evidence>
<name>A0A8T1V6F3_9STRA</name>
<evidence type="ECO:0000256" key="1">
    <source>
        <dbReference type="ARBA" id="ARBA00004127"/>
    </source>
</evidence>
<feature type="compositionally biased region" description="Acidic residues" evidence="5">
    <location>
        <begin position="79"/>
        <end position="91"/>
    </location>
</feature>
<gene>
    <name evidence="8" type="ORF">PHYPSEUDO_012632</name>
</gene>
<evidence type="ECO:0000256" key="4">
    <source>
        <dbReference type="ARBA" id="ARBA00023136"/>
    </source>
</evidence>